<dbReference type="CDD" id="cd06223">
    <property type="entry name" value="PRTases_typeI"/>
    <property type="match status" value="1"/>
</dbReference>
<dbReference type="Pfam" id="PF12500">
    <property type="entry name" value="TRSP"/>
    <property type="match status" value="1"/>
</dbReference>
<dbReference type="SUPFAM" id="SSF53271">
    <property type="entry name" value="PRTase-like"/>
    <property type="match status" value="1"/>
</dbReference>
<dbReference type="InterPro" id="IPR041688">
    <property type="entry name" value="PRTase_2"/>
</dbReference>
<dbReference type="Gene3D" id="3.40.50.2020">
    <property type="match status" value="1"/>
</dbReference>
<sequence>MIKHIDLSRGRISVTVNQHHPQWKLDDLLSFAERINPKRAFLFVSKVLGKHIPVAPSAMQRSYQDLAAIVPKDLPYPISVIGMAETAVGLGAGVYRELKQDFGQNAIFLTTTRHPVETLPTLGLFLEEHSHAQDQFILSSHDLLKHQHVIASKTLILIDDEISTGKTFRNLILSLKKSGLQQVERIILVTLVNWAEQHLVTDDLGIPVEVVSLLHGHWQWQPNQQHIDIDMPDVSSTQQQAQKIIAPHDWGREPTFLDCSAWKNIQPPLPHEKILVLGSGEFSWIPFLIAEQLEQQGAEVYYSSTTRSPIKQGHAVESICAFKDNYGLNINNYAYNVKHQQFDRVLLVIETAQDSVDPVLFEQIKNLEIISYES</sequence>
<evidence type="ECO:0000259" key="1">
    <source>
        <dbReference type="Pfam" id="PF12500"/>
    </source>
</evidence>
<dbReference type="PIRSF" id="PIRSF020967">
    <property type="entry name" value="UCP020967"/>
    <property type="match status" value="1"/>
</dbReference>
<evidence type="ECO:0000313" key="4">
    <source>
        <dbReference type="Proteomes" id="UP000182827"/>
    </source>
</evidence>
<dbReference type="Pfam" id="PF15609">
    <property type="entry name" value="PRTase_2"/>
    <property type="match status" value="1"/>
</dbReference>
<dbReference type="InterPro" id="IPR029057">
    <property type="entry name" value="PRTase-like"/>
</dbReference>
<evidence type="ECO:0000259" key="2">
    <source>
        <dbReference type="Pfam" id="PF15609"/>
    </source>
</evidence>
<proteinExistence type="predicted"/>
<feature type="domain" description="Orotate phosphoribosyltransferase-like" evidence="2">
    <location>
        <begin position="28"/>
        <end position="216"/>
    </location>
</feature>
<dbReference type="InterPro" id="IPR000836">
    <property type="entry name" value="PRTase_dom"/>
</dbReference>
<dbReference type="EMBL" id="FOZU01000010">
    <property type="protein sequence ID" value="SFS85302.1"/>
    <property type="molecule type" value="Genomic_DNA"/>
</dbReference>
<dbReference type="Proteomes" id="UP000182827">
    <property type="component" value="Unassembled WGS sequence"/>
</dbReference>
<evidence type="ECO:0000313" key="3">
    <source>
        <dbReference type="EMBL" id="SFS85302.1"/>
    </source>
</evidence>
<dbReference type="InterPro" id="IPR022537">
    <property type="entry name" value="TRSP_dom"/>
</dbReference>
<organism evidence="3 4">
    <name type="scientific">Acinetobacter bohemicus</name>
    <dbReference type="NCBI Taxonomy" id="1435036"/>
    <lineage>
        <taxon>Bacteria</taxon>
        <taxon>Pseudomonadati</taxon>
        <taxon>Pseudomonadota</taxon>
        <taxon>Gammaproteobacteria</taxon>
        <taxon>Moraxellales</taxon>
        <taxon>Moraxellaceae</taxon>
        <taxon>Acinetobacter</taxon>
    </lineage>
</organism>
<dbReference type="AlphaFoldDB" id="A0A1I6T7U9"/>
<accession>A0A1I6T7U9</accession>
<dbReference type="InterPro" id="IPR011214">
    <property type="entry name" value="UCP020967"/>
</dbReference>
<feature type="domain" description="TRSP" evidence="1">
    <location>
        <begin position="264"/>
        <end position="355"/>
    </location>
</feature>
<reference evidence="4" key="1">
    <citation type="submission" date="2016-10" db="EMBL/GenBank/DDBJ databases">
        <authorList>
            <person name="Varghese N."/>
            <person name="Submissions S."/>
        </authorList>
    </citation>
    <scope>NUCLEOTIDE SEQUENCE [LARGE SCALE GENOMIC DNA]</scope>
    <source>
        <strain evidence="4">ANC 5076</strain>
    </source>
</reference>
<gene>
    <name evidence="3" type="ORF">SAMN05444586_101017</name>
</gene>
<protein>
    <submittedName>
        <fullName evidence="3">TRSP domain C terminus to PRTase_2</fullName>
    </submittedName>
</protein>
<keyword evidence="4" id="KW-1185">Reference proteome</keyword>
<name>A0A1I6T7U9_9GAMM</name>